<protein>
    <recommendedName>
        <fullName evidence="1">NAD(P)-binding domain-containing protein</fullName>
    </recommendedName>
</protein>
<comment type="caution">
    <text evidence="8">The sequence shown here is derived from an EMBL/GenBank/DDBJ whole genome shotgun (WGS) entry which is preliminary data.</text>
</comment>
<dbReference type="Proteomes" id="UP000663838">
    <property type="component" value="Unassembled WGS sequence"/>
</dbReference>
<name>A0A820J7U4_9BILA</name>
<dbReference type="AlphaFoldDB" id="A0A820J7U4"/>
<dbReference type="Proteomes" id="UP000663862">
    <property type="component" value="Unassembled WGS sequence"/>
</dbReference>
<dbReference type="Proteomes" id="UP000663872">
    <property type="component" value="Unassembled WGS sequence"/>
</dbReference>
<dbReference type="PANTHER" id="PTHR15020">
    <property type="entry name" value="FLAVIN REDUCTASE-RELATED"/>
    <property type="match status" value="1"/>
</dbReference>
<dbReference type="Proteomes" id="UP000663869">
    <property type="component" value="Unassembled WGS sequence"/>
</dbReference>
<dbReference type="GO" id="GO:0003824">
    <property type="term" value="F:catalytic activity"/>
    <property type="evidence" value="ECO:0007669"/>
    <property type="project" value="UniProtKB-ARBA"/>
</dbReference>
<dbReference type="EMBL" id="CAJNYU010001305">
    <property type="protein sequence ID" value="CAF3426299.1"/>
    <property type="molecule type" value="Genomic_DNA"/>
</dbReference>
<keyword evidence="12" id="KW-1185">Reference proteome</keyword>
<reference evidence="8" key="1">
    <citation type="submission" date="2021-02" db="EMBL/GenBank/DDBJ databases">
        <authorList>
            <person name="Nowell W R."/>
        </authorList>
    </citation>
    <scope>NUCLEOTIDE SEQUENCE</scope>
</reference>
<dbReference type="EMBL" id="CAJNYV010004722">
    <property type="protein sequence ID" value="CAF3689232.1"/>
    <property type="molecule type" value="Genomic_DNA"/>
</dbReference>
<evidence type="ECO:0000313" key="5">
    <source>
        <dbReference type="EMBL" id="CAF3508428.1"/>
    </source>
</evidence>
<dbReference type="Gene3D" id="3.40.50.720">
    <property type="entry name" value="NAD(P)-binding Rossmann-like Domain"/>
    <property type="match status" value="1"/>
</dbReference>
<evidence type="ECO:0000313" key="7">
    <source>
        <dbReference type="EMBL" id="CAF4102017.1"/>
    </source>
</evidence>
<dbReference type="Proteomes" id="UP000663825">
    <property type="component" value="Unassembled WGS sequence"/>
</dbReference>
<evidence type="ECO:0000313" key="10">
    <source>
        <dbReference type="EMBL" id="CAF4695738.1"/>
    </source>
</evidence>
<evidence type="ECO:0000259" key="1">
    <source>
        <dbReference type="Pfam" id="PF13460"/>
    </source>
</evidence>
<dbReference type="Proteomes" id="UP000663851">
    <property type="component" value="Unassembled WGS sequence"/>
</dbReference>
<dbReference type="Proteomes" id="UP000663848">
    <property type="component" value="Unassembled WGS sequence"/>
</dbReference>
<dbReference type="InterPro" id="IPR016040">
    <property type="entry name" value="NAD(P)-bd_dom"/>
</dbReference>
<dbReference type="EMBL" id="CAJOBS010001466">
    <property type="protein sequence ID" value="CAF4733262.1"/>
    <property type="molecule type" value="Genomic_DNA"/>
</dbReference>
<proteinExistence type="predicted"/>
<dbReference type="PANTHER" id="PTHR15020:SF50">
    <property type="entry name" value="UPF0659 PROTEIN YMR090W"/>
    <property type="match status" value="1"/>
</dbReference>
<dbReference type="EMBL" id="CAJNXB010004705">
    <property type="protein sequence ID" value="CAF3389185.1"/>
    <property type="molecule type" value="Genomic_DNA"/>
</dbReference>
<dbReference type="InterPro" id="IPR036291">
    <property type="entry name" value="NAD(P)-bd_dom_sf"/>
</dbReference>
<dbReference type="EMBL" id="CAJOBP010001866">
    <property type="protein sequence ID" value="CAF4317824.1"/>
    <property type="molecule type" value="Genomic_DNA"/>
</dbReference>
<organism evidence="8 12">
    <name type="scientific">Rotaria socialis</name>
    <dbReference type="NCBI Taxonomy" id="392032"/>
    <lineage>
        <taxon>Eukaryota</taxon>
        <taxon>Metazoa</taxon>
        <taxon>Spiralia</taxon>
        <taxon>Gnathifera</taxon>
        <taxon>Rotifera</taxon>
        <taxon>Eurotatoria</taxon>
        <taxon>Bdelloidea</taxon>
        <taxon>Philodinida</taxon>
        <taxon>Philodinidae</taxon>
        <taxon>Rotaria</taxon>
    </lineage>
</organism>
<dbReference type="Proteomes" id="UP000663865">
    <property type="component" value="Unassembled WGS sequence"/>
</dbReference>
<dbReference type="EMBL" id="CAJOBO010000025">
    <property type="protein sequence ID" value="CAF4102017.1"/>
    <property type="molecule type" value="Genomic_DNA"/>
</dbReference>
<evidence type="ECO:0000313" key="12">
    <source>
        <dbReference type="Proteomes" id="UP000663873"/>
    </source>
</evidence>
<dbReference type="Proteomes" id="UP000663873">
    <property type="component" value="Unassembled WGS sequence"/>
</dbReference>
<dbReference type="SUPFAM" id="SSF51735">
    <property type="entry name" value="NAD(P)-binding Rossmann-fold domains"/>
    <property type="match status" value="1"/>
</dbReference>
<dbReference type="Pfam" id="PF13460">
    <property type="entry name" value="NAD_binding_10"/>
    <property type="match status" value="1"/>
</dbReference>
<sequence length="229" mass="25904">MATSFDGTNKNIVIVGATGNTGLQLVEQALALNYKVIAPVRNPDKLAHIKHENLQIVKCDLMNSSELAKHLGGCVAVLSALGQHGLQISAMTFYEDSMKSIVDAMRTAKVKRLICMTSFYTKYQPALYPFIFRMVIRPMIGRHLDSMFIMEQYLENECQDIDYTIVRPPRLLDEPIIEKPVKVQENDYFFPDQSTGNRIPRANVARFMLDVLKDEKYIHHGVAIDIAKA</sequence>
<evidence type="ECO:0000313" key="6">
    <source>
        <dbReference type="EMBL" id="CAF3689232.1"/>
    </source>
</evidence>
<accession>A0A820J7U4</accession>
<evidence type="ECO:0000313" key="9">
    <source>
        <dbReference type="EMBL" id="CAF4489777.1"/>
    </source>
</evidence>
<dbReference type="Proteomes" id="UP000663833">
    <property type="component" value="Unassembled WGS sequence"/>
</dbReference>
<evidence type="ECO:0000313" key="3">
    <source>
        <dbReference type="EMBL" id="CAF3426299.1"/>
    </source>
</evidence>
<evidence type="ECO:0000313" key="4">
    <source>
        <dbReference type="EMBL" id="CAF3484476.1"/>
    </source>
</evidence>
<evidence type="ECO:0000313" key="8">
    <source>
        <dbReference type="EMBL" id="CAF4317824.1"/>
    </source>
</evidence>
<dbReference type="EMBL" id="CAJNYT010002646">
    <property type="protein sequence ID" value="CAF3484476.1"/>
    <property type="molecule type" value="Genomic_DNA"/>
</dbReference>
<dbReference type="OrthoDB" id="419598at2759"/>
<evidence type="ECO:0000313" key="2">
    <source>
        <dbReference type="EMBL" id="CAF3389185.1"/>
    </source>
</evidence>
<gene>
    <name evidence="3" type="ORF">FME351_LOCUS11395</name>
    <name evidence="4" type="ORF">GRG538_LOCUS16565</name>
    <name evidence="7" type="ORF">HFQ381_LOCUS1029</name>
    <name evidence="6" type="ORF">KIK155_LOCUS25871</name>
    <name evidence="5" type="ORF">LUA448_LOCUS25727</name>
    <name evidence="10" type="ORF">QYT958_LOCUS17475</name>
    <name evidence="2" type="ORF">TIS948_LOCUS26675</name>
    <name evidence="11" type="ORF">TOA249_LOCUS19052</name>
    <name evidence="9" type="ORF">TSG867_LOCUS20220</name>
    <name evidence="8" type="ORF">UJA718_LOCUS13666</name>
</gene>
<feature type="domain" description="NAD(P)-binding" evidence="1">
    <location>
        <begin position="16"/>
        <end position="215"/>
    </location>
</feature>
<dbReference type="EMBL" id="CAJOBQ010001464">
    <property type="protein sequence ID" value="CAF4489777.1"/>
    <property type="molecule type" value="Genomic_DNA"/>
</dbReference>
<evidence type="ECO:0000313" key="11">
    <source>
        <dbReference type="EMBL" id="CAF4733262.1"/>
    </source>
</evidence>
<dbReference type="EMBL" id="CAJNYD010003428">
    <property type="protein sequence ID" value="CAF3508428.1"/>
    <property type="molecule type" value="Genomic_DNA"/>
</dbReference>
<dbReference type="EMBL" id="CAJOBR010002648">
    <property type="protein sequence ID" value="CAF4695738.1"/>
    <property type="molecule type" value="Genomic_DNA"/>
</dbReference>